<dbReference type="Pfam" id="PF02424">
    <property type="entry name" value="ApbE"/>
    <property type="match status" value="2"/>
</dbReference>
<evidence type="ECO:0000256" key="4">
    <source>
        <dbReference type="ARBA" id="ARBA00022630"/>
    </source>
</evidence>
<evidence type="ECO:0000256" key="1">
    <source>
        <dbReference type="ARBA" id="ARBA00001946"/>
    </source>
</evidence>
<evidence type="ECO:0000256" key="5">
    <source>
        <dbReference type="ARBA" id="ARBA00022679"/>
    </source>
</evidence>
<dbReference type="OrthoDB" id="9778595at2"/>
<comment type="cofactor">
    <cofactor evidence="1">
        <name>Mg(2+)</name>
        <dbReference type="ChEBI" id="CHEBI:18420"/>
    </cofactor>
</comment>
<dbReference type="PANTHER" id="PTHR30040:SF2">
    <property type="entry name" value="FAD:PROTEIN FMN TRANSFERASE"/>
    <property type="match status" value="1"/>
</dbReference>
<keyword evidence="7" id="KW-0274">FAD</keyword>
<keyword evidence="5 11" id="KW-0808">Transferase</keyword>
<sequence>MGTVVSVIVGADAAHGDAAVAATAAVFARWEARCSLFDPRSELSRVGRGELALVDASAEVRDAYALALHWRDATDGAFTPHRGDGLIDLNGVVKALAVEEAGEALDRAGFAGWAIGAGGDVLVAATPAGPDGGGLPIGIVDPADRSTLLSRIDIDPPRRRAVATSGSVERGDHIWTLPGSGPSPFGQVSVAAAELVAADVLATAIVAGGRPSLDDLADRHDIDVLAVMRDGGLLATPGWPRRASGADA</sequence>
<dbReference type="EC" id="2.7.1.180" evidence="2"/>
<evidence type="ECO:0000256" key="9">
    <source>
        <dbReference type="ARBA" id="ARBA00031306"/>
    </source>
</evidence>
<organism evidence="11 12">
    <name type="scientific">Agromyces luteolus</name>
    <dbReference type="NCBI Taxonomy" id="88373"/>
    <lineage>
        <taxon>Bacteria</taxon>
        <taxon>Bacillati</taxon>
        <taxon>Actinomycetota</taxon>
        <taxon>Actinomycetes</taxon>
        <taxon>Micrococcales</taxon>
        <taxon>Microbacteriaceae</taxon>
        <taxon>Agromyces</taxon>
    </lineage>
</organism>
<evidence type="ECO:0000256" key="8">
    <source>
        <dbReference type="ARBA" id="ARBA00022842"/>
    </source>
</evidence>
<keyword evidence="8" id="KW-0460">Magnesium</keyword>
<reference evidence="11 12" key="1">
    <citation type="submission" date="2019-11" db="EMBL/GenBank/DDBJ databases">
        <title>Agromyces kandeliae sp. nov., isolated from mangrove soil.</title>
        <authorList>
            <person name="Wang R."/>
        </authorList>
    </citation>
    <scope>NUCLEOTIDE SEQUENCE [LARGE SCALE GENOMIC DNA]</scope>
    <source>
        <strain evidence="11 12">JCM 11431</strain>
    </source>
</reference>
<evidence type="ECO:0000256" key="10">
    <source>
        <dbReference type="ARBA" id="ARBA00048540"/>
    </source>
</evidence>
<dbReference type="AlphaFoldDB" id="A0A7C9LYV8"/>
<proteinExistence type="predicted"/>
<dbReference type="GO" id="GO:0046872">
    <property type="term" value="F:metal ion binding"/>
    <property type="evidence" value="ECO:0007669"/>
    <property type="project" value="UniProtKB-KW"/>
</dbReference>
<evidence type="ECO:0000256" key="2">
    <source>
        <dbReference type="ARBA" id="ARBA00011955"/>
    </source>
</evidence>
<comment type="caution">
    <text evidence="11">The sequence shown here is derived from an EMBL/GenBank/DDBJ whole genome shotgun (WGS) entry which is preliminary data.</text>
</comment>
<name>A0A7C9LYV8_9MICO</name>
<keyword evidence="6" id="KW-0479">Metal-binding</keyword>
<dbReference type="GO" id="GO:0016740">
    <property type="term" value="F:transferase activity"/>
    <property type="evidence" value="ECO:0007669"/>
    <property type="project" value="UniProtKB-KW"/>
</dbReference>
<evidence type="ECO:0000313" key="11">
    <source>
        <dbReference type="EMBL" id="MUN07093.1"/>
    </source>
</evidence>
<dbReference type="Proteomes" id="UP000480122">
    <property type="component" value="Unassembled WGS sequence"/>
</dbReference>
<protein>
    <recommendedName>
        <fullName evidence="3">FAD:protein FMN transferase</fullName>
        <ecNumber evidence="2">2.7.1.180</ecNumber>
    </recommendedName>
    <alternativeName>
        <fullName evidence="9">Flavin transferase</fullName>
    </alternativeName>
</protein>
<keyword evidence="12" id="KW-1185">Reference proteome</keyword>
<comment type="catalytic activity">
    <reaction evidence="10">
        <text>L-threonyl-[protein] + FAD = FMN-L-threonyl-[protein] + AMP + H(+)</text>
        <dbReference type="Rhea" id="RHEA:36847"/>
        <dbReference type="Rhea" id="RHEA-COMP:11060"/>
        <dbReference type="Rhea" id="RHEA-COMP:11061"/>
        <dbReference type="ChEBI" id="CHEBI:15378"/>
        <dbReference type="ChEBI" id="CHEBI:30013"/>
        <dbReference type="ChEBI" id="CHEBI:57692"/>
        <dbReference type="ChEBI" id="CHEBI:74257"/>
        <dbReference type="ChEBI" id="CHEBI:456215"/>
        <dbReference type="EC" id="2.7.1.180"/>
    </reaction>
</comment>
<evidence type="ECO:0000256" key="7">
    <source>
        <dbReference type="ARBA" id="ARBA00022827"/>
    </source>
</evidence>
<dbReference type="EMBL" id="WODA01000016">
    <property type="protein sequence ID" value="MUN07093.1"/>
    <property type="molecule type" value="Genomic_DNA"/>
</dbReference>
<dbReference type="PANTHER" id="PTHR30040">
    <property type="entry name" value="THIAMINE BIOSYNTHESIS LIPOPROTEIN APBE"/>
    <property type="match status" value="1"/>
</dbReference>
<evidence type="ECO:0000256" key="6">
    <source>
        <dbReference type="ARBA" id="ARBA00022723"/>
    </source>
</evidence>
<dbReference type="Gene3D" id="3.10.520.10">
    <property type="entry name" value="ApbE-like domains"/>
    <property type="match status" value="2"/>
</dbReference>
<gene>
    <name evidence="11" type="ORF">GLX25_08170</name>
</gene>
<dbReference type="InterPro" id="IPR024932">
    <property type="entry name" value="ApbE"/>
</dbReference>
<dbReference type="SUPFAM" id="SSF143631">
    <property type="entry name" value="ApbE-like"/>
    <property type="match status" value="1"/>
</dbReference>
<evidence type="ECO:0000256" key="3">
    <source>
        <dbReference type="ARBA" id="ARBA00016337"/>
    </source>
</evidence>
<dbReference type="InterPro" id="IPR003374">
    <property type="entry name" value="ApbE-like_sf"/>
</dbReference>
<keyword evidence="4" id="KW-0285">Flavoprotein</keyword>
<accession>A0A7C9LYV8</accession>
<evidence type="ECO:0000313" key="12">
    <source>
        <dbReference type="Proteomes" id="UP000480122"/>
    </source>
</evidence>